<keyword evidence="1" id="KW-0004">4Fe-4S</keyword>
<name>A0A373F7K1_COMTE</name>
<evidence type="ECO:0000313" key="8">
    <source>
        <dbReference type="EMBL" id="RGE40133.1"/>
    </source>
</evidence>
<dbReference type="AlphaFoldDB" id="A0A373F7K1"/>
<keyword evidence="2" id="KW-0349">Heme</keyword>
<evidence type="ECO:0000256" key="2">
    <source>
        <dbReference type="ARBA" id="ARBA00022617"/>
    </source>
</evidence>
<evidence type="ECO:0000256" key="1">
    <source>
        <dbReference type="ARBA" id="ARBA00022485"/>
    </source>
</evidence>
<dbReference type="Pfam" id="PF03460">
    <property type="entry name" value="NIR_SIR_ferr"/>
    <property type="match status" value="1"/>
</dbReference>
<dbReference type="SUPFAM" id="SSF56014">
    <property type="entry name" value="Nitrite and sulphite reductase 4Fe-4S domain-like"/>
    <property type="match status" value="1"/>
</dbReference>
<organism evidence="8 9">
    <name type="scientific">Comamonas testosteroni</name>
    <name type="common">Pseudomonas testosteroni</name>
    <dbReference type="NCBI Taxonomy" id="285"/>
    <lineage>
        <taxon>Bacteria</taxon>
        <taxon>Pseudomonadati</taxon>
        <taxon>Pseudomonadota</taxon>
        <taxon>Betaproteobacteria</taxon>
        <taxon>Burkholderiales</taxon>
        <taxon>Comamonadaceae</taxon>
        <taxon>Comamonas</taxon>
    </lineage>
</organism>
<evidence type="ECO:0000256" key="3">
    <source>
        <dbReference type="ARBA" id="ARBA00022723"/>
    </source>
</evidence>
<dbReference type="GO" id="GO:0046872">
    <property type="term" value="F:metal ion binding"/>
    <property type="evidence" value="ECO:0007669"/>
    <property type="project" value="UniProtKB-KW"/>
</dbReference>
<dbReference type="PANTHER" id="PTHR32439:SF9">
    <property type="entry name" value="BLR3264 PROTEIN"/>
    <property type="match status" value="1"/>
</dbReference>
<keyword evidence="3" id="KW-0479">Metal-binding</keyword>
<dbReference type="GO" id="GO:0016491">
    <property type="term" value="F:oxidoreductase activity"/>
    <property type="evidence" value="ECO:0007669"/>
    <property type="project" value="UniProtKB-KW"/>
</dbReference>
<keyword evidence="6" id="KW-0411">Iron-sulfur</keyword>
<protein>
    <submittedName>
        <fullName evidence="8">Nitrite reductase</fullName>
    </submittedName>
</protein>
<evidence type="ECO:0000313" key="9">
    <source>
        <dbReference type="Proteomes" id="UP000261948"/>
    </source>
</evidence>
<dbReference type="InterPro" id="IPR051329">
    <property type="entry name" value="NIR_SIR_4Fe-4S"/>
</dbReference>
<evidence type="ECO:0000259" key="7">
    <source>
        <dbReference type="Pfam" id="PF03460"/>
    </source>
</evidence>
<dbReference type="OrthoDB" id="7459360at2"/>
<reference evidence="8 9" key="1">
    <citation type="submission" date="2018-08" db="EMBL/GenBank/DDBJ databases">
        <title>Comamonas testosteroni strain SWCO2.</title>
        <authorList>
            <person name="Jiang N."/>
            <person name="Zhang X.Z."/>
        </authorList>
    </citation>
    <scope>NUCLEOTIDE SEQUENCE [LARGE SCALE GENOMIC DNA]</scope>
    <source>
        <strain evidence="8 9">SWCO2</strain>
    </source>
</reference>
<dbReference type="InterPro" id="IPR036136">
    <property type="entry name" value="Nit/Sulf_reduc_fer-like_dom_sf"/>
</dbReference>
<comment type="caution">
    <text evidence="8">The sequence shown here is derived from an EMBL/GenBank/DDBJ whole genome shotgun (WGS) entry which is preliminary data.</text>
</comment>
<dbReference type="Proteomes" id="UP000261948">
    <property type="component" value="Unassembled WGS sequence"/>
</dbReference>
<accession>A0A373F7K1</accession>
<dbReference type="EMBL" id="QURR01000040">
    <property type="protein sequence ID" value="RGE40133.1"/>
    <property type="molecule type" value="Genomic_DNA"/>
</dbReference>
<feature type="domain" description="Nitrite/Sulfite reductase ferredoxin-like" evidence="7">
    <location>
        <begin position="5"/>
        <end position="63"/>
    </location>
</feature>
<dbReference type="GO" id="GO:0051539">
    <property type="term" value="F:4 iron, 4 sulfur cluster binding"/>
    <property type="evidence" value="ECO:0007669"/>
    <property type="project" value="UniProtKB-KW"/>
</dbReference>
<keyword evidence="9" id="KW-1185">Reference proteome</keyword>
<evidence type="ECO:0000256" key="6">
    <source>
        <dbReference type="ARBA" id="ARBA00023014"/>
    </source>
</evidence>
<evidence type="ECO:0000256" key="5">
    <source>
        <dbReference type="ARBA" id="ARBA00023004"/>
    </source>
</evidence>
<dbReference type="Gene3D" id="3.30.413.10">
    <property type="entry name" value="Sulfite Reductase Hemoprotein, domain 1"/>
    <property type="match status" value="1"/>
</dbReference>
<keyword evidence="4" id="KW-0560">Oxidoreductase</keyword>
<gene>
    <name evidence="8" type="ORF">DZC30_20835</name>
</gene>
<dbReference type="SUPFAM" id="SSF55124">
    <property type="entry name" value="Nitrite/Sulfite reductase N-terminal domain-like"/>
    <property type="match status" value="2"/>
</dbReference>
<sequence length="402" mass="43291">MRAHDGWIVRVRPRCASMTALQWRVLASLALTYAHPQIELTRLGNVQLRGVSEETLALLRSHLIAAELVPEDEDADLAPAVHCTPFYNANDPTHELAQSLCAAAMALLSPRAMQSMGLPALPGKFGLLVDDDQRNLHHISADLRLWQLADGGYGLALGDCGGHYQFSTAEQVVEASVQVARWFARERMAIAGKVPTRLKDLLVSQPLNAPCLKEEMLHLTTSGAMSLVPPGKTEQGWVLGVPMGRIDAAAMQKLASELPEGTEIRITPWRSLLVVGSNALALIDPLEAEHWITSSTDARLRVSACTGSPRCTQALVPAQDMALQCASHVSDGQHLHISGCGKLCALSSDATSVMFASTHTSGAVLLNVCSASQLDQPAMPIPYQSWSVAPTELQQHLHDLPV</sequence>
<dbReference type="Gene3D" id="3.90.480.10">
    <property type="entry name" value="Sulfite Reductase Hemoprotein,Domain 2"/>
    <property type="match status" value="1"/>
</dbReference>
<proteinExistence type="predicted"/>
<dbReference type="PANTHER" id="PTHR32439">
    <property type="entry name" value="FERREDOXIN--NITRITE REDUCTASE, CHLOROPLASTIC"/>
    <property type="match status" value="1"/>
</dbReference>
<keyword evidence="5" id="KW-0408">Iron</keyword>
<evidence type="ECO:0000256" key="4">
    <source>
        <dbReference type="ARBA" id="ARBA00023002"/>
    </source>
</evidence>
<dbReference type="InterPro" id="IPR045854">
    <property type="entry name" value="NO2/SO3_Rdtase_4Fe4S_sf"/>
</dbReference>
<dbReference type="InterPro" id="IPR005117">
    <property type="entry name" value="NiRdtase/SiRdtase_haem-b_fer"/>
</dbReference>